<dbReference type="UniPathway" id="UPA00391"/>
<evidence type="ECO:0000313" key="13">
    <source>
        <dbReference type="Proteomes" id="UP000502179"/>
    </source>
</evidence>
<keyword evidence="3 11" id="KW-0479">Metal-binding</keyword>
<comment type="function">
    <text evidence="11">Catalyzes the ATP-dependent conversion of 7-carboxy-7-deazaguanine (CDG) to 7-cyano-7-deazaguanine (preQ(0)).</text>
</comment>
<dbReference type="GO" id="GO:0005524">
    <property type="term" value="F:ATP binding"/>
    <property type="evidence" value="ECO:0007669"/>
    <property type="project" value="UniProtKB-UniRule"/>
</dbReference>
<dbReference type="RefSeq" id="WP_166032787.1">
    <property type="nucleotide sequence ID" value="NZ_CP048877.1"/>
</dbReference>
<dbReference type="HAMAP" id="MF_01633">
    <property type="entry name" value="QueC"/>
    <property type="match status" value="1"/>
</dbReference>
<evidence type="ECO:0000256" key="7">
    <source>
        <dbReference type="ARBA" id="ARBA00022840"/>
    </source>
</evidence>
<sequence length="229" mass="25065">MSEKAVVLVSGGMDSCVCAAVAAEKGYRLAFLHVTYGQRTAARERRAFEEIAEFYQVRERLVADIGYLKEIGGSALTDETIPVPQEEGGGIPITYVPFRNAHLLAIATSWAEVIGASRIFIGASEVDFSGYPDCRASFFEAFNRVIEEGTRPETKIVITTPLIRLDKAGIVRLGLRLKAPLHLTWSCYERQDLACGRCESCRLRLKGFAKAGVKDPIAYVGGLSGEKDI</sequence>
<dbReference type="EMBL" id="CP048877">
    <property type="protein sequence ID" value="QIJ72570.1"/>
    <property type="molecule type" value="Genomic_DNA"/>
</dbReference>
<comment type="catalytic activity">
    <reaction evidence="10 11">
        <text>7-carboxy-7-carbaguanine + NH4(+) + 2 ATP = 7-cyano-7-carbaguanine + 2 AMP + 2 diphosphate + 2 H(+)</text>
        <dbReference type="Rhea" id="RHEA:27982"/>
        <dbReference type="ChEBI" id="CHEBI:15378"/>
        <dbReference type="ChEBI" id="CHEBI:28938"/>
        <dbReference type="ChEBI" id="CHEBI:30616"/>
        <dbReference type="ChEBI" id="CHEBI:33019"/>
        <dbReference type="ChEBI" id="CHEBI:45075"/>
        <dbReference type="ChEBI" id="CHEBI:61036"/>
        <dbReference type="ChEBI" id="CHEBI:456215"/>
        <dbReference type="EC" id="6.3.4.20"/>
    </reaction>
</comment>
<evidence type="ECO:0000256" key="8">
    <source>
        <dbReference type="ARBA" id="ARBA00037993"/>
    </source>
</evidence>
<protein>
    <recommendedName>
        <fullName evidence="9 11">7-cyano-7-deazaguanine synthase</fullName>
        <ecNumber evidence="9 11">6.3.4.20</ecNumber>
    </recommendedName>
    <alternativeName>
        <fullName evidence="11">7-cyano-7-carbaguanine synthase</fullName>
    </alternativeName>
    <alternativeName>
        <fullName evidence="11">PreQ(0) synthase</fullName>
    </alternativeName>
    <alternativeName>
        <fullName evidence="11">Queuosine biosynthesis protein QueC</fullName>
    </alternativeName>
</protein>
<keyword evidence="7 11" id="KW-0067">ATP-binding</keyword>
<feature type="binding site" evidence="11">
    <location>
        <position position="195"/>
    </location>
    <ligand>
        <name>Zn(2+)</name>
        <dbReference type="ChEBI" id="CHEBI:29105"/>
    </ligand>
</feature>
<keyword evidence="2 11" id="KW-0436">Ligase</keyword>
<evidence type="ECO:0000256" key="6">
    <source>
        <dbReference type="ARBA" id="ARBA00022833"/>
    </source>
</evidence>
<accession>A0A6G7PY76</accession>
<dbReference type="Proteomes" id="UP000502179">
    <property type="component" value="Chromosome"/>
</dbReference>
<dbReference type="KEGG" id="tav:G4V39_09930"/>
<dbReference type="AlphaFoldDB" id="A0A6G7PY76"/>
<dbReference type="PANTHER" id="PTHR42914">
    <property type="entry name" value="7-CYANO-7-DEAZAGUANINE SYNTHASE"/>
    <property type="match status" value="1"/>
</dbReference>
<dbReference type="Gene3D" id="3.40.50.620">
    <property type="entry name" value="HUPs"/>
    <property type="match status" value="1"/>
</dbReference>
<comment type="pathway">
    <text evidence="1 11">Purine metabolism; 7-cyano-7-deazaguanine biosynthesis.</text>
</comment>
<evidence type="ECO:0000256" key="2">
    <source>
        <dbReference type="ARBA" id="ARBA00022598"/>
    </source>
</evidence>
<feature type="binding site" evidence="11">
    <location>
        <position position="198"/>
    </location>
    <ligand>
        <name>Zn(2+)</name>
        <dbReference type="ChEBI" id="CHEBI:29105"/>
    </ligand>
</feature>
<keyword evidence="13" id="KW-1185">Reference proteome</keyword>
<dbReference type="GO" id="GO:0008270">
    <property type="term" value="F:zinc ion binding"/>
    <property type="evidence" value="ECO:0007669"/>
    <property type="project" value="UniProtKB-UniRule"/>
</dbReference>
<evidence type="ECO:0000256" key="3">
    <source>
        <dbReference type="ARBA" id="ARBA00022723"/>
    </source>
</evidence>
<evidence type="ECO:0000313" key="12">
    <source>
        <dbReference type="EMBL" id="QIJ72570.1"/>
    </source>
</evidence>
<feature type="binding site" evidence="11">
    <location>
        <begin position="9"/>
        <end position="19"/>
    </location>
    <ligand>
        <name>ATP</name>
        <dbReference type="ChEBI" id="CHEBI:30616"/>
    </ligand>
</feature>
<comment type="similarity">
    <text evidence="8 11">Belongs to the QueC family.</text>
</comment>
<dbReference type="SUPFAM" id="SSF52402">
    <property type="entry name" value="Adenine nucleotide alpha hydrolases-like"/>
    <property type="match status" value="1"/>
</dbReference>
<evidence type="ECO:0000256" key="5">
    <source>
        <dbReference type="ARBA" id="ARBA00022785"/>
    </source>
</evidence>
<evidence type="ECO:0000256" key="10">
    <source>
        <dbReference type="ARBA" id="ARBA00047890"/>
    </source>
</evidence>
<keyword evidence="6 11" id="KW-0862">Zinc</keyword>
<keyword evidence="5 11" id="KW-0671">Queuosine biosynthesis</keyword>
<dbReference type="GO" id="GO:0008616">
    <property type="term" value="P:tRNA queuosine(34) biosynthetic process"/>
    <property type="evidence" value="ECO:0007669"/>
    <property type="project" value="UniProtKB-UniRule"/>
</dbReference>
<dbReference type="Pfam" id="PF06508">
    <property type="entry name" value="QueC"/>
    <property type="match status" value="1"/>
</dbReference>
<reference evidence="12 13" key="1">
    <citation type="submission" date="2020-02" db="EMBL/GenBank/DDBJ databases">
        <title>Genome analysis of Thermosulfuriphilus ammonigenes ST65T, an anaerobic thermophilic chemolithoautotrophic bacterium isolated from a deep-sea hydrothermal vent.</title>
        <authorList>
            <person name="Slobodkina G."/>
            <person name="Allioux M."/>
            <person name="Merkel A."/>
            <person name="Alain K."/>
            <person name="Jebbar M."/>
            <person name="Slobodkin A."/>
        </authorList>
    </citation>
    <scope>NUCLEOTIDE SEQUENCE [LARGE SCALE GENOMIC DNA]</scope>
    <source>
        <strain evidence="12 13">ST65</strain>
    </source>
</reference>
<name>A0A6G7PY76_9BACT</name>
<dbReference type="EC" id="6.3.4.20" evidence="9 11"/>
<dbReference type="NCBIfam" id="TIGR00364">
    <property type="entry name" value="7-cyano-7-deazaguanine synthase QueC"/>
    <property type="match status" value="1"/>
</dbReference>
<feature type="binding site" evidence="11">
    <location>
        <position position="201"/>
    </location>
    <ligand>
        <name>Zn(2+)</name>
        <dbReference type="ChEBI" id="CHEBI:29105"/>
    </ligand>
</feature>
<evidence type="ECO:0000256" key="1">
    <source>
        <dbReference type="ARBA" id="ARBA00005061"/>
    </source>
</evidence>
<dbReference type="PANTHER" id="PTHR42914:SF1">
    <property type="entry name" value="7-CYANO-7-DEAZAGUANINE SYNTHASE"/>
    <property type="match status" value="1"/>
</dbReference>
<gene>
    <name evidence="11 12" type="primary">queC</name>
    <name evidence="12" type="ORF">G4V39_09930</name>
</gene>
<dbReference type="PIRSF" id="PIRSF006293">
    <property type="entry name" value="ExsB"/>
    <property type="match status" value="1"/>
</dbReference>
<organism evidence="12 13">
    <name type="scientific">Thermosulfuriphilus ammonigenes</name>
    <dbReference type="NCBI Taxonomy" id="1936021"/>
    <lineage>
        <taxon>Bacteria</taxon>
        <taxon>Pseudomonadati</taxon>
        <taxon>Thermodesulfobacteriota</taxon>
        <taxon>Thermodesulfobacteria</taxon>
        <taxon>Thermodesulfobacteriales</taxon>
        <taxon>Thermodesulfobacteriaceae</taxon>
        <taxon>Thermosulfuriphilus</taxon>
    </lineage>
</organism>
<evidence type="ECO:0000256" key="9">
    <source>
        <dbReference type="ARBA" id="ARBA00039149"/>
    </source>
</evidence>
<proteinExistence type="inferred from homology"/>
<dbReference type="CDD" id="cd01995">
    <property type="entry name" value="QueC-like"/>
    <property type="match status" value="1"/>
</dbReference>
<evidence type="ECO:0000256" key="4">
    <source>
        <dbReference type="ARBA" id="ARBA00022741"/>
    </source>
</evidence>
<evidence type="ECO:0000256" key="11">
    <source>
        <dbReference type="HAMAP-Rule" id="MF_01633"/>
    </source>
</evidence>
<dbReference type="GO" id="GO:0016879">
    <property type="term" value="F:ligase activity, forming carbon-nitrogen bonds"/>
    <property type="evidence" value="ECO:0007669"/>
    <property type="project" value="UniProtKB-UniRule"/>
</dbReference>
<comment type="cofactor">
    <cofactor evidence="11">
        <name>Zn(2+)</name>
        <dbReference type="ChEBI" id="CHEBI:29105"/>
    </cofactor>
    <text evidence="11">Binds 1 zinc ion per subunit.</text>
</comment>
<dbReference type="InterPro" id="IPR018317">
    <property type="entry name" value="QueC"/>
</dbReference>
<keyword evidence="4 11" id="KW-0547">Nucleotide-binding</keyword>
<feature type="binding site" evidence="11">
    <location>
        <position position="187"/>
    </location>
    <ligand>
        <name>Zn(2+)</name>
        <dbReference type="ChEBI" id="CHEBI:29105"/>
    </ligand>
</feature>
<dbReference type="InterPro" id="IPR014729">
    <property type="entry name" value="Rossmann-like_a/b/a_fold"/>
</dbReference>